<sequence length="222" mass="24558">MTDTQTALDPITERLSTCYSGVVHDVMRAMGLANFILPREIAPLMPEKTLCGPVFTIEGCSDETADPHQTLLDWTGLLSKAKPGHIWVSQPHDDTIAQMGELSAETLQRKGVLGCVLDGGARDTHFLMDLGFQTWRRFHTPRDVVGRWRPTGFDVPIHIGDVLIQPGDYLLGDRDGMVRVPRALAAEVTEKSVEAMQTENKVRTAILAGTDPQQAYLQYGKF</sequence>
<dbReference type="Gene3D" id="3.50.30.40">
    <property type="entry name" value="Ribonuclease E inhibitor RraA/RraA-like"/>
    <property type="match status" value="1"/>
</dbReference>
<protein>
    <recommendedName>
        <fullName evidence="2">Putative 4-hydroxy-4-methyl-2-oxoglutarate aldolase</fullName>
    </recommendedName>
    <alternativeName>
        <fullName evidence="3">Regulator of ribonuclease activity homolog</fullName>
    </alternativeName>
    <alternativeName>
        <fullName evidence="4">RraA-like protein</fullName>
    </alternativeName>
</protein>
<dbReference type="InterPro" id="IPR005493">
    <property type="entry name" value="RraA/RraA-like"/>
</dbReference>
<keyword evidence="7" id="KW-1185">Reference proteome</keyword>
<accession>A0A838XT42</accession>
<keyword evidence="5" id="KW-0479">Metal-binding</keyword>
<dbReference type="PANTHER" id="PTHR33254">
    <property type="entry name" value="4-HYDROXY-4-METHYL-2-OXOGLUTARATE ALDOLASE 3-RELATED"/>
    <property type="match status" value="1"/>
</dbReference>
<dbReference type="InterPro" id="IPR036704">
    <property type="entry name" value="RraA/RraA-like_sf"/>
</dbReference>
<evidence type="ECO:0000256" key="3">
    <source>
        <dbReference type="ARBA" id="ARBA00029596"/>
    </source>
</evidence>
<reference evidence="6 7" key="1">
    <citation type="submission" date="2020-07" db="EMBL/GenBank/DDBJ databases">
        <authorList>
            <person name="Li M."/>
        </authorList>
    </citation>
    <scope>NUCLEOTIDE SEQUENCE [LARGE SCALE GENOMIC DNA]</scope>
    <source>
        <strain evidence="6 7">DSM 23284</strain>
    </source>
</reference>
<evidence type="ECO:0000256" key="4">
    <source>
        <dbReference type="ARBA" id="ARBA00030169"/>
    </source>
</evidence>
<proteinExistence type="predicted"/>
<evidence type="ECO:0000256" key="1">
    <source>
        <dbReference type="ARBA" id="ARBA00001968"/>
    </source>
</evidence>
<dbReference type="Pfam" id="PF03737">
    <property type="entry name" value="RraA-like"/>
    <property type="match status" value="1"/>
</dbReference>
<dbReference type="RefSeq" id="WP_181761103.1">
    <property type="nucleotide sequence ID" value="NZ_BMCR01000011.1"/>
</dbReference>
<dbReference type="Proteomes" id="UP000559404">
    <property type="component" value="Unassembled WGS sequence"/>
</dbReference>
<keyword evidence="5" id="KW-0460">Magnesium</keyword>
<gene>
    <name evidence="6" type="ORF">H1W37_14685</name>
</gene>
<comment type="cofactor">
    <cofactor evidence="1">
        <name>a divalent metal cation</name>
        <dbReference type="ChEBI" id="CHEBI:60240"/>
    </cofactor>
</comment>
<dbReference type="SUPFAM" id="SSF89562">
    <property type="entry name" value="RraA-like"/>
    <property type="match status" value="1"/>
</dbReference>
<dbReference type="GO" id="GO:0046872">
    <property type="term" value="F:metal ion binding"/>
    <property type="evidence" value="ECO:0007669"/>
    <property type="project" value="UniProtKB-KW"/>
</dbReference>
<dbReference type="AlphaFoldDB" id="A0A838XT42"/>
<dbReference type="CDD" id="cd16841">
    <property type="entry name" value="RraA_family"/>
    <property type="match status" value="1"/>
</dbReference>
<dbReference type="EMBL" id="JACEON010000014">
    <property type="protein sequence ID" value="MBA4612907.1"/>
    <property type="molecule type" value="Genomic_DNA"/>
</dbReference>
<feature type="binding site" evidence="5">
    <location>
        <position position="123"/>
    </location>
    <ligand>
        <name>substrate</name>
    </ligand>
</feature>
<evidence type="ECO:0000313" key="6">
    <source>
        <dbReference type="EMBL" id="MBA4612907.1"/>
    </source>
</evidence>
<evidence type="ECO:0000256" key="2">
    <source>
        <dbReference type="ARBA" id="ARBA00016549"/>
    </source>
</evidence>
<dbReference type="PANTHER" id="PTHR33254:SF4">
    <property type="entry name" value="4-HYDROXY-4-METHYL-2-OXOGLUTARATE ALDOLASE 3-RELATED"/>
    <property type="match status" value="1"/>
</dbReference>
<comment type="cofactor">
    <cofactor evidence="5">
        <name>Mg(2+)</name>
        <dbReference type="ChEBI" id="CHEBI:18420"/>
    </cofactor>
</comment>
<name>A0A838XT42_9HYPH</name>
<evidence type="ECO:0000256" key="5">
    <source>
        <dbReference type="PIRSR" id="PIRSR605493-1"/>
    </source>
</evidence>
<reference evidence="6 7" key="2">
    <citation type="submission" date="2020-08" db="EMBL/GenBank/DDBJ databases">
        <title>Stappia taiwanensis sp. nov., isolated from a coastal thermal spring.</title>
        <authorList>
            <person name="Kampfer P."/>
        </authorList>
    </citation>
    <scope>NUCLEOTIDE SEQUENCE [LARGE SCALE GENOMIC DNA]</scope>
    <source>
        <strain evidence="6 7">DSM 23284</strain>
    </source>
</reference>
<feature type="binding site" evidence="5">
    <location>
        <position position="122"/>
    </location>
    <ligand>
        <name>substrate</name>
    </ligand>
</feature>
<comment type="caution">
    <text evidence="6">The sequence shown here is derived from an EMBL/GenBank/DDBJ whole genome shotgun (WGS) entry which is preliminary data.</text>
</comment>
<organism evidence="6 7">
    <name type="scientific">Stappia taiwanensis</name>
    <dbReference type="NCBI Taxonomy" id="992267"/>
    <lineage>
        <taxon>Bacteria</taxon>
        <taxon>Pseudomonadati</taxon>
        <taxon>Pseudomonadota</taxon>
        <taxon>Alphaproteobacteria</taxon>
        <taxon>Hyphomicrobiales</taxon>
        <taxon>Stappiaceae</taxon>
        <taxon>Stappia</taxon>
    </lineage>
</organism>
<evidence type="ECO:0000313" key="7">
    <source>
        <dbReference type="Proteomes" id="UP000559404"/>
    </source>
</evidence>